<reference evidence="1" key="1">
    <citation type="submission" date="2022-02" db="EMBL/GenBank/DDBJ databases">
        <title>Plant Genome Project.</title>
        <authorList>
            <person name="Zhang R.-G."/>
        </authorList>
    </citation>
    <scope>NUCLEOTIDE SEQUENCE</scope>
    <source>
        <strain evidence="1">AT1</strain>
    </source>
</reference>
<name>A0ACC0NYE8_RHOML</name>
<accession>A0ACC0NYE8</accession>
<sequence length="74" mass="8243">MFRCFADLAQVYGPIISVWTGTTLNVVVSSLELAKEVLMENDQQLADRQRSRSAAKFSRDGQDLMWADCGLCEG</sequence>
<dbReference type="Proteomes" id="UP001062846">
    <property type="component" value="Chromosome 4"/>
</dbReference>
<proteinExistence type="predicted"/>
<organism evidence="1 2">
    <name type="scientific">Rhododendron molle</name>
    <name type="common">Chinese azalea</name>
    <name type="synonym">Azalea mollis</name>
    <dbReference type="NCBI Taxonomy" id="49168"/>
    <lineage>
        <taxon>Eukaryota</taxon>
        <taxon>Viridiplantae</taxon>
        <taxon>Streptophyta</taxon>
        <taxon>Embryophyta</taxon>
        <taxon>Tracheophyta</taxon>
        <taxon>Spermatophyta</taxon>
        <taxon>Magnoliopsida</taxon>
        <taxon>eudicotyledons</taxon>
        <taxon>Gunneridae</taxon>
        <taxon>Pentapetalae</taxon>
        <taxon>asterids</taxon>
        <taxon>Ericales</taxon>
        <taxon>Ericaceae</taxon>
        <taxon>Ericoideae</taxon>
        <taxon>Rhodoreae</taxon>
        <taxon>Rhododendron</taxon>
    </lineage>
</organism>
<gene>
    <name evidence="1" type="ORF">RHMOL_Rhmol04G0074600</name>
</gene>
<evidence type="ECO:0000313" key="1">
    <source>
        <dbReference type="EMBL" id="KAI8558235.1"/>
    </source>
</evidence>
<comment type="caution">
    <text evidence="1">The sequence shown here is derived from an EMBL/GenBank/DDBJ whole genome shotgun (WGS) entry which is preliminary data.</text>
</comment>
<keyword evidence="2" id="KW-1185">Reference proteome</keyword>
<evidence type="ECO:0000313" key="2">
    <source>
        <dbReference type="Proteomes" id="UP001062846"/>
    </source>
</evidence>
<protein>
    <submittedName>
        <fullName evidence="1">Uncharacterized protein</fullName>
    </submittedName>
</protein>
<dbReference type="EMBL" id="CM046391">
    <property type="protein sequence ID" value="KAI8558235.1"/>
    <property type="molecule type" value="Genomic_DNA"/>
</dbReference>